<evidence type="ECO:0000313" key="13">
    <source>
        <dbReference type="Proteomes" id="UP000460718"/>
    </source>
</evidence>
<dbReference type="EMBL" id="QXGD01002028">
    <property type="protein sequence ID" value="KAE9194799.1"/>
    <property type="molecule type" value="Genomic_DNA"/>
</dbReference>
<feature type="compositionally biased region" description="Polar residues" evidence="1">
    <location>
        <begin position="52"/>
        <end position="73"/>
    </location>
</feature>
<evidence type="ECO:0000256" key="1">
    <source>
        <dbReference type="SAM" id="MobiDB-lite"/>
    </source>
</evidence>
<dbReference type="EMBL" id="QXGB01001339">
    <property type="protein sequence ID" value="KAE9192489.1"/>
    <property type="molecule type" value="Genomic_DNA"/>
</dbReference>
<feature type="region of interest" description="Disordered" evidence="1">
    <location>
        <begin position="1"/>
        <end position="93"/>
    </location>
</feature>
<evidence type="ECO:0000313" key="2">
    <source>
        <dbReference type="EMBL" id="KAE8928237.1"/>
    </source>
</evidence>
<evidence type="ECO:0000313" key="6">
    <source>
        <dbReference type="EMBL" id="KAE9194799.1"/>
    </source>
</evidence>
<dbReference type="Proteomes" id="UP000429523">
    <property type="component" value="Unassembled WGS sequence"/>
</dbReference>
<evidence type="ECO:0000313" key="3">
    <source>
        <dbReference type="EMBL" id="KAE8983687.1"/>
    </source>
</evidence>
<dbReference type="EMBL" id="QXGE01002029">
    <property type="protein sequence ID" value="KAE9285623.1"/>
    <property type="molecule type" value="Genomic_DNA"/>
</dbReference>
<evidence type="ECO:0000313" key="9">
    <source>
        <dbReference type="Proteomes" id="UP000433483"/>
    </source>
</evidence>
<sequence length="192" mass="21070">MSKRGGMTTAAQAPHPSKPPDSKSIELQRSIRSSHLATSPAQATGSRRDIKTTPSQKSLLSIDDNNSAPNSPHTARDSEPATDDEAHADCTTVNGSAGYGTQFQLETAERQVLAMLNKITKKSERNHRKYDAFRSEISGKDKRIDELHASFEDLACQTAGLEVLCNSNVDVDTLEKLFMTIPLQQRKLYLGE</sequence>
<proteinExistence type="predicted"/>
<organism evidence="5 9">
    <name type="scientific">Phytophthora fragariae</name>
    <dbReference type="NCBI Taxonomy" id="53985"/>
    <lineage>
        <taxon>Eukaryota</taxon>
        <taxon>Sar</taxon>
        <taxon>Stramenopiles</taxon>
        <taxon>Oomycota</taxon>
        <taxon>Peronosporomycetes</taxon>
        <taxon>Peronosporales</taxon>
        <taxon>Peronosporaceae</taxon>
        <taxon>Phytophthora</taxon>
    </lineage>
</organism>
<evidence type="ECO:0000313" key="12">
    <source>
        <dbReference type="Proteomes" id="UP000441208"/>
    </source>
</evidence>
<dbReference type="EMBL" id="QXGF01001715">
    <property type="protein sequence ID" value="KAE8928237.1"/>
    <property type="molecule type" value="Genomic_DNA"/>
</dbReference>
<comment type="caution">
    <text evidence="5">The sequence shown here is derived from an EMBL/GenBank/DDBJ whole genome shotgun (WGS) entry which is preliminary data.</text>
</comment>
<dbReference type="OrthoDB" id="109725at2759"/>
<reference evidence="8 9" key="1">
    <citation type="submission" date="2018-08" db="EMBL/GenBank/DDBJ databases">
        <title>Genomic investigation of the strawberry pathogen Phytophthora fragariae indicates pathogenicity is determined by transcriptional variation in three key races.</title>
        <authorList>
            <person name="Adams T.M."/>
            <person name="Armitage A.D."/>
            <person name="Sobczyk M.K."/>
            <person name="Bates H.J."/>
            <person name="Dunwell J.M."/>
            <person name="Nellist C.F."/>
            <person name="Harrison R.J."/>
        </authorList>
    </citation>
    <scope>NUCLEOTIDE SEQUENCE [LARGE SCALE GENOMIC DNA]</scope>
    <source>
        <strain evidence="7 10">A4</strain>
        <strain evidence="6 11">BC-1</strain>
        <strain evidence="5 9">NOV-27</strain>
        <strain evidence="4 12">NOV-71</strain>
        <strain evidence="2 8">NOV-9</strain>
        <strain evidence="3 13">SCRP245</strain>
    </source>
</reference>
<name>A0A6A3WXP3_9STRA</name>
<evidence type="ECO:0000313" key="7">
    <source>
        <dbReference type="EMBL" id="KAE9285623.1"/>
    </source>
</evidence>
<keyword evidence="9" id="KW-1185">Reference proteome</keyword>
<gene>
    <name evidence="7" type="ORF">PF001_g21821</name>
    <name evidence="6" type="ORF">PF002_g23495</name>
    <name evidence="5" type="ORF">PF005_g18440</name>
    <name evidence="4" type="ORF">PF007_g22475</name>
    <name evidence="2" type="ORF">PF009_g21614</name>
    <name evidence="3" type="ORF">PF011_g21074</name>
</gene>
<dbReference type="AlphaFoldDB" id="A0A6A3WXP3"/>
<evidence type="ECO:0000313" key="4">
    <source>
        <dbReference type="EMBL" id="KAE9081936.1"/>
    </source>
</evidence>
<evidence type="ECO:0000313" key="11">
    <source>
        <dbReference type="Proteomes" id="UP000440367"/>
    </source>
</evidence>
<dbReference type="Proteomes" id="UP000460718">
    <property type="component" value="Unassembled WGS sequence"/>
</dbReference>
<dbReference type="EMBL" id="QXFW01001962">
    <property type="protein sequence ID" value="KAE8983687.1"/>
    <property type="molecule type" value="Genomic_DNA"/>
</dbReference>
<feature type="compositionally biased region" description="Polar residues" evidence="1">
    <location>
        <begin position="27"/>
        <end position="45"/>
    </location>
</feature>
<evidence type="ECO:0000313" key="10">
    <source>
        <dbReference type="Proteomes" id="UP000437068"/>
    </source>
</evidence>
<dbReference type="Proteomes" id="UP000441208">
    <property type="component" value="Unassembled WGS sequence"/>
</dbReference>
<dbReference type="Proteomes" id="UP000433483">
    <property type="component" value="Unassembled WGS sequence"/>
</dbReference>
<evidence type="ECO:0000313" key="8">
    <source>
        <dbReference type="Proteomes" id="UP000429523"/>
    </source>
</evidence>
<dbReference type="EMBL" id="QXFZ01002009">
    <property type="protein sequence ID" value="KAE9081936.1"/>
    <property type="molecule type" value="Genomic_DNA"/>
</dbReference>
<dbReference type="Proteomes" id="UP000440367">
    <property type="component" value="Unassembled WGS sequence"/>
</dbReference>
<dbReference type="Proteomes" id="UP000437068">
    <property type="component" value="Unassembled WGS sequence"/>
</dbReference>
<accession>A0A6A3WXP3</accession>
<protein>
    <submittedName>
        <fullName evidence="5">Uncharacterized protein</fullName>
    </submittedName>
</protein>
<evidence type="ECO:0000313" key="5">
    <source>
        <dbReference type="EMBL" id="KAE9192489.1"/>
    </source>
</evidence>
<feature type="compositionally biased region" description="Basic and acidic residues" evidence="1">
    <location>
        <begin position="74"/>
        <end position="88"/>
    </location>
</feature>